<sequence>MHVRENYILSSGWIDYAYQWQTSNHQLRIRWDNAHEVDLPTSPHHCHVNSEQNVLPSEVMTLDKVLAFIASQLISG</sequence>
<dbReference type="AlphaFoldDB" id="A0A327NRM5"/>
<reference evidence="1 2" key="1">
    <citation type="submission" date="2018-06" db="EMBL/GenBank/DDBJ databases">
        <title>Spirosoma sp. HMF3257 Genome sequencing and assembly.</title>
        <authorList>
            <person name="Kang H."/>
            <person name="Cha I."/>
            <person name="Kim H."/>
            <person name="Kang J."/>
            <person name="Joh K."/>
        </authorList>
    </citation>
    <scope>NUCLEOTIDE SEQUENCE [LARGE SCALE GENOMIC DNA]</scope>
    <source>
        <strain evidence="1 2">HMF3257</strain>
    </source>
</reference>
<name>A0A327NRM5_9BACT</name>
<accession>A0A327NRM5</accession>
<dbReference type="Proteomes" id="UP000249016">
    <property type="component" value="Unassembled WGS sequence"/>
</dbReference>
<dbReference type="EMBL" id="QLII01000001">
    <property type="protein sequence ID" value="RAI77089.1"/>
    <property type="molecule type" value="Genomic_DNA"/>
</dbReference>
<evidence type="ECO:0000313" key="1">
    <source>
        <dbReference type="EMBL" id="RAI77089.1"/>
    </source>
</evidence>
<proteinExistence type="predicted"/>
<comment type="caution">
    <text evidence="1">The sequence shown here is derived from an EMBL/GenBank/DDBJ whole genome shotgun (WGS) entry which is preliminary data.</text>
</comment>
<dbReference type="InterPro" id="IPR045397">
    <property type="entry name" value="TumE-like"/>
</dbReference>
<protein>
    <submittedName>
        <fullName evidence="1">Uncharacterized protein</fullName>
    </submittedName>
</protein>
<dbReference type="RefSeq" id="WP_111347262.1">
    <property type="nucleotide sequence ID" value="NZ_QLII01000001.1"/>
</dbReference>
<organism evidence="1 2">
    <name type="scientific">Spirosoma telluris</name>
    <dbReference type="NCBI Taxonomy" id="2183553"/>
    <lineage>
        <taxon>Bacteria</taxon>
        <taxon>Pseudomonadati</taxon>
        <taxon>Bacteroidota</taxon>
        <taxon>Cytophagia</taxon>
        <taxon>Cytophagales</taxon>
        <taxon>Cytophagaceae</taxon>
        <taxon>Spirosoma</taxon>
    </lineage>
</organism>
<dbReference type="OrthoDB" id="959390at2"/>
<dbReference type="Pfam" id="PF20126">
    <property type="entry name" value="TumE"/>
    <property type="match status" value="1"/>
</dbReference>
<evidence type="ECO:0000313" key="2">
    <source>
        <dbReference type="Proteomes" id="UP000249016"/>
    </source>
</evidence>
<gene>
    <name evidence="1" type="ORF">HMF3257_28135</name>
</gene>
<keyword evidence="2" id="KW-1185">Reference proteome</keyword>